<dbReference type="GO" id="GO:0016491">
    <property type="term" value="F:oxidoreductase activity"/>
    <property type="evidence" value="ECO:0007669"/>
    <property type="project" value="InterPro"/>
</dbReference>
<feature type="domain" description="Thioredoxin" evidence="2">
    <location>
        <begin position="29"/>
        <end position="161"/>
    </location>
</feature>
<dbReference type="PANTHER" id="PTHR42852">
    <property type="entry name" value="THIOL:DISULFIDE INTERCHANGE PROTEIN DSBE"/>
    <property type="match status" value="1"/>
</dbReference>
<dbReference type="GeneID" id="97544801"/>
<dbReference type="SUPFAM" id="SSF52833">
    <property type="entry name" value="Thioredoxin-like"/>
    <property type="match status" value="1"/>
</dbReference>
<dbReference type="PROSITE" id="PS51352">
    <property type="entry name" value="THIOREDOXIN_2"/>
    <property type="match status" value="1"/>
</dbReference>
<feature type="transmembrane region" description="Helical" evidence="1">
    <location>
        <begin position="7"/>
        <end position="25"/>
    </location>
</feature>
<protein>
    <submittedName>
        <fullName evidence="3">Thioredoxin family protein</fullName>
    </submittedName>
</protein>
<dbReference type="InterPro" id="IPR036249">
    <property type="entry name" value="Thioredoxin-like_sf"/>
</dbReference>
<gene>
    <name evidence="3" type="ORF">VIBNISOn1_230048</name>
</gene>
<evidence type="ECO:0000313" key="3">
    <source>
        <dbReference type="EMBL" id="CCO47149.1"/>
    </source>
</evidence>
<dbReference type="Gene3D" id="3.40.30.10">
    <property type="entry name" value="Glutaredoxin"/>
    <property type="match status" value="1"/>
</dbReference>
<name>A0AAV2VR38_9VIBR</name>
<dbReference type="CDD" id="cd03011">
    <property type="entry name" value="TlpA_like_ScsD_MtbDsbE"/>
    <property type="match status" value="1"/>
</dbReference>
<dbReference type="EMBL" id="CAOF01000113">
    <property type="protein sequence ID" value="CCO47149.1"/>
    <property type="molecule type" value="Genomic_DNA"/>
</dbReference>
<organism evidence="3 4">
    <name type="scientific">Vibrio nigripulchritudo SOn1</name>
    <dbReference type="NCBI Taxonomy" id="1238450"/>
    <lineage>
        <taxon>Bacteria</taxon>
        <taxon>Pseudomonadati</taxon>
        <taxon>Pseudomonadota</taxon>
        <taxon>Gammaproteobacteria</taxon>
        <taxon>Vibrionales</taxon>
        <taxon>Vibrionaceae</taxon>
        <taxon>Vibrio</taxon>
    </lineage>
</organism>
<dbReference type="AlphaFoldDB" id="A0AAV2VR38"/>
<proteinExistence type="predicted"/>
<dbReference type="Proteomes" id="UP000018211">
    <property type="component" value="Unassembled WGS sequence"/>
</dbReference>
<dbReference type="InterPro" id="IPR013740">
    <property type="entry name" value="Redoxin"/>
</dbReference>
<evidence type="ECO:0000313" key="4">
    <source>
        <dbReference type="Proteomes" id="UP000018211"/>
    </source>
</evidence>
<evidence type="ECO:0000256" key="1">
    <source>
        <dbReference type="SAM" id="Phobius"/>
    </source>
</evidence>
<evidence type="ECO:0000259" key="2">
    <source>
        <dbReference type="PROSITE" id="PS51352"/>
    </source>
</evidence>
<dbReference type="RefSeq" id="WP_004402844.1">
    <property type="nucleotide sequence ID" value="NZ_LK391965.1"/>
</dbReference>
<reference evidence="3 4" key="1">
    <citation type="journal article" date="2013" name="ISME J.">
        <title>Comparative genomics of pathogenic lineages of Vibrio nigripulchritudo identifies virulence-associated traits.</title>
        <authorList>
            <person name="Goudenege D."/>
            <person name="Labreuche Y."/>
            <person name="Krin E."/>
            <person name="Ansquer D."/>
            <person name="Mangenot S."/>
            <person name="Calteau A."/>
            <person name="Medigue C."/>
            <person name="Mazel D."/>
            <person name="Polz M.F."/>
            <person name="Le Roux F."/>
        </authorList>
    </citation>
    <scope>NUCLEOTIDE SEQUENCE [LARGE SCALE GENOMIC DNA]</scope>
    <source>
        <strain evidence="3 4">SOn1</strain>
    </source>
</reference>
<accession>A0AAV2VR38</accession>
<dbReference type="InterPro" id="IPR013766">
    <property type="entry name" value="Thioredoxin_domain"/>
</dbReference>
<comment type="caution">
    <text evidence="3">The sequence shown here is derived from an EMBL/GenBank/DDBJ whole genome shotgun (WGS) entry which is preliminary data.</text>
</comment>
<dbReference type="PANTHER" id="PTHR42852:SF17">
    <property type="entry name" value="THIOREDOXIN-LIKE PROTEIN HI_1115"/>
    <property type="match status" value="1"/>
</dbReference>
<dbReference type="InterPro" id="IPR050553">
    <property type="entry name" value="Thioredoxin_ResA/DsbE_sf"/>
</dbReference>
<keyword evidence="1" id="KW-0812">Transmembrane</keyword>
<dbReference type="Pfam" id="PF08534">
    <property type="entry name" value="Redoxin"/>
    <property type="match status" value="1"/>
</dbReference>
<keyword evidence="1" id="KW-0472">Membrane</keyword>
<sequence length="161" mass="18568">MFKIIRNLTGYLLLIVLITGLLDWWRTKHVDFYDMPETRGMTIDGTYVDLKELSKEKPVLVYFWATWCGVCTLTSPTIDLLSGHYEVVSIALASGEDERLQEYMTHKNYDFKVINDLKGSINQYWRAQVTPTIAIVKDGEIHSMTTGFSTPWGLWLRLLLA</sequence>
<keyword evidence="1" id="KW-1133">Transmembrane helix</keyword>